<keyword evidence="8" id="KW-0804">Transcription</keyword>
<evidence type="ECO:0000313" key="13">
    <source>
        <dbReference type="EMBL" id="MFL0248130.1"/>
    </source>
</evidence>
<dbReference type="Pfam" id="PF00072">
    <property type="entry name" value="Response_reg"/>
    <property type="match status" value="1"/>
</dbReference>
<dbReference type="InterPro" id="IPR018060">
    <property type="entry name" value="HTH_AraC"/>
</dbReference>
<dbReference type="PROSITE" id="PS50110">
    <property type="entry name" value="RESPONSE_REGULATORY"/>
    <property type="match status" value="1"/>
</dbReference>
<dbReference type="PANTHER" id="PTHR42713:SF3">
    <property type="entry name" value="TRANSCRIPTIONAL REGULATORY PROTEIN HPTR"/>
    <property type="match status" value="1"/>
</dbReference>
<evidence type="ECO:0000313" key="14">
    <source>
        <dbReference type="Proteomes" id="UP001623591"/>
    </source>
</evidence>
<keyword evidence="6" id="KW-0805">Transcription regulation</keyword>
<evidence type="ECO:0000256" key="3">
    <source>
        <dbReference type="ARBA" id="ARBA00022490"/>
    </source>
</evidence>
<gene>
    <name evidence="13" type="ORF">ACJDUG_14305</name>
</gene>
<evidence type="ECO:0000256" key="8">
    <source>
        <dbReference type="ARBA" id="ARBA00023163"/>
    </source>
</evidence>
<dbReference type="SMART" id="SM00448">
    <property type="entry name" value="REC"/>
    <property type="match status" value="1"/>
</dbReference>
<evidence type="ECO:0000259" key="11">
    <source>
        <dbReference type="PROSITE" id="PS01124"/>
    </source>
</evidence>
<dbReference type="InterPro" id="IPR020449">
    <property type="entry name" value="Tscrpt_reg_AraC-type_HTH"/>
</dbReference>
<dbReference type="PANTHER" id="PTHR42713">
    <property type="entry name" value="HISTIDINE KINASE-RELATED"/>
    <property type="match status" value="1"/>
</dbReference>
<dbReference type="InterPro" id="IPR051552">
    <property type="entry name" value="HptR"/>
</dbReference>
<evidence type="ECO:0000256" key="10">
    <source>
        <dbReference type="PROSITE-ProRule" id="PRU00169"/>
    </source>
</evidence>
<sequence>MRKYKLLIVDDEIEVRKGIINKVDWYMLGFEIVGEGENGKEALELFEKTMPDVLLTDIKMPFMDGLQLTQCVKEKYPTTKVIVMTGFDEFEYAHKAIKLNVSEYILRPVGSVELSEILTKVKKQLDDEIAEKENVEALREYYRKSIPVLKDKFLTSLITTTMDKDDIEEGLRSYDINLRGSSYIVSVISIDEVMQYKNNSEELNNITSDFYEHKALFKFALLNIVDEITDKNHTGTAFLNGEDVVIISAFKEERRDEVSGSILKSLEELRLAIEKFLKFTVTIGVGSICNDVIYISHSYENALAALNYKIFMGGNRIIWIEDIEPGSVSKVVFDENKERTLANCLKVGTGEDMIETIDKLFEDVIAFKASYKDYQIYIMEILTTILKAARDSNIDIDNIFGINHNLLVELYSLKSVEEAQSFFKDICSKIMSNIVMDRLDTYKELVHRAKEYVKENYKSGEVNINGVCNHLHISPTYFSFIFKKETKTTFINYVTQVRMEAAKELLRTSNLKSFEIAEKVGYSEPNYFSYSFKKKFGQSPSEYRSSSK</sequence>
<dbReference type="RefSeq" id="WP_406770561.1">
    <property type="nucleotide sequence ID" value="NZ_JBJHZZ010000013.1"/>
</dbReference>
<evidence type="ECO:0000256" key="1">
    <source>
        <dbReference type="ARBA" id="ARBA00004496"/>
    </source>
</evidence>
<dbReference type="InterPro" id="IPR011006">
    <property type="entry name" value="CheY-like_superfamily"/>
</dbReference>
<dbReference type="Pfam" id="PF12833">
    <property type="entry name" value="HTH_18"/>
    <property type="match status" value="1"/>
</dbReference>
<proteinExistence type="predicted"/>
<evidence type="ECO:0000256" key="7">
    <source>
        <dbReference type="ARBA" id="ARBA00023125"/>
    </source>
</evidence>
<organism evidence="13 14">
    <name type="scientific">Candidatus Clostridium stratigraminis</name>
    <dbReference type="NCBI Taxonomy" id="3381661"/>
    <lineage>
        <taxon>Bacteria</taxon>
        <taxon>Bacillati</taxon>
        <taxon>Bacillota</taxon>
        <taxon>Clostridia</taxon>
        <taxon>Eubacteriales</taxon>
        <taxon>Clostridiaceae</taxon>
        <taxon>Clostridium</taxon>
    </lineage>
</organism>
<dbReference type="SUPFAM" id="SSF46689">
    <property type="entry name" value="Homeodomain-like"/>
    <property type="match status" value="1"/>
</dbReference>
<dbReference type="Pfam" id="PF17853">
    <property type="entry name" value="GGDEF_2"/>
    <property type="match status" value="1"/>
</dbReference>
<evidence type="ECO:0000256" key="6">
    <source>
        <dbReference type="ARBA" id="ARBA00023015"/>
    </source>
</evidence>
<feature type="modified residue" description="4-aspartylphosphate" evidence="10">
    <location>
        <position position="57"/>
    </location>
</feature>
<keyword evidence="14" id="KW-1185">Reference proteome</keyword>
<feature type="domain" description="HTH araC/xylS-type" evidence="11">
    <location>
        <begin position="447"/>
        <end position="546"/>
    </location>
</feature>
<accession>A0ABW8T861</accession>
<dbReference type="SMART" id="SM00342">
    <property type="entry name" value="HTH_ARAC"/>
    <property type="match status" value="1"/>
</dbReference>
<dbReference type="SUPFAM" id="SSF52172">
    <property type="entry name" value="CheY-like"/>
    <property type="match status" value="1"/>
</dbReference>
<keyword evidence="4 10" id="KW-0597">Phosphoprotein</keyword>
<name>A0ABW8T861_9CLOT</name>
<evidence type="ECO:0000256" key="2">
    <source>
        <dbReference type="ARBA" id="ARBA00018672"/>
    </source>
</evidence>
<comment type="caution">
    <text evidence="13">The sequence shown here is derived from an EMBL/GenBank/DDBJ whole genome shotgun (WGS) entry which is preliminary data.</text>
</comment>
<evidence type="ECO:0000256" key="5">
    <source>
        <dbReference type="ARBA" id="ARBA00023012"/>
    </source>
</evidence>
<evidence type="ECO:0000256" key="4">
    <source>
        <dbReference type="ARBA" id="ARBA00022553"/>
    </source>
</evidence>
<dbReference type="PROSITE" id="PS01124">
    <property type="entry name" value="HTH_ARAC_FAMILY_2"/>
    <property type="match status" value="1"/>
</dbReference>
<feature type="domain" description="Response regulatory" evidence="12">
    <location>
        <begin position="5"/>
        <end position="122"/>
    </location>
</feature>
<keyword evidence="3" id="KW-0963">Cytoplasm</keyword>
<dbReference type="Proteomes" id="UP001623591">
    <property type="component" value="Unassembled WGS sequence"/>
</dbReference>
<evidence type="ECO:0000259" key="12">
    <source>
        <dbReference type="PROSITE" id="PS50110"/>
    </source>
</evidence>
<comment type="function">
    <text evidence="9">May play the central regulatory role in sporulation. It may be an element of the effector pathway responsible for the activation of sporulation genes in response to nutritional stress. Spo0A may act in concert with spo0H (a sigma factor) to control the expression of some genes that are critical to the sporulation process.</text>
</comment>
<dbReference type="Gene3D" id="1.10.10.60">
    <property type="entry name" value="Homeodomain-like"/>
    <property type="match status" value="2"/>
</dbReference>
<dbReference type="InterPro" id="IPR041522">
    <property type="entry name" value="CdaR_GGDEF"/>
</dbReference>
<keyword evidence="7" id="KW-0238">DNA-binding</keyword>
<keyword evidence="5" id="KW-0902">Two-component regulatory system</keyword>
<evidence type="ECO:0000256" key="9">
    <source>
        <dbReference type="ARBA" id="ARBA00024867"/>
    </source>
</evidence>
<dbReference type="EMBL" id="JBJHZZ010000013">
    <property type="protein sequence ID" value="MFL0248130.1"/>
    <property type="molecule type" value="Genomic_DNA"/>
</dbReference>
<comment type="subcellular location">
    <subcellularLocation>
        <location evidence="1">Cytoplasm</location>
    </subcellularLocation>
</comment>
<dbReference type="Gene3D" id="3.40.50.2300">
    <property type="match status" value="1"/>
</dbReference>
<dbReference type="InterPro" id="IPR009057">
    <property type="entry name" value="Homeodomain-like_sf"/>
</dbReference>
<dbReference type="CDD" id="cd17536">
    <property type="entry name" value="REC_YesN-like"/>
    <property type="match status" value="1"/>
</dbReference>
<protein>
    <recommendedName>
        <fullName evidence="2">Stage 0 sporulation protein A homolog</fullName>
    </recommendedName>
</protein>
<dbReference type="PRINTS" id="PR00032">
    <property type="entry name" value="HTHARAC"/>
</dbReference>
<dbReference type="InterPro" id="IPR001789">
    <property type="entry name" value="Sig_transdc_resp-reg_receiver"/>
</dbReference>
<reference evidence="13 14" key="1">
    <citation type="submission" date="2024-11" db="EMBL/GenBank/DDBJ databases">
        <authorList>
            <person name="Heng Y.C."/>
            <person name="Lim A.C.H."/>
            <person name="Lee J.K.Y."/>
            <person name="Kittelmann S."/>
        </authorList>
    </citation>
    <scope>NUCLEOTIDE SEQUENCE [LARGE SCALE GENOMIC DNA]</scope>
    <source>
        <strain evidence="13 14">WILCCON 0185</strain>
    </source>
</reference>